<dbReference type="GO" id="GO:0005886">
    <property type="term" value="C:plasma membrane"/>
    <property type="evidence" value="ECO:0007669"/>
    <property type="project" value="UniProtKB-SubCell"/>
</dbReference>
<dbReference type="Pfam" id="PF01032">
    <property type="entry name" value="FecCD"/>
    <property type="match status" value="1"/>
</dbReference>
<proteinExistence type="inferred from homology"/>
<evidence type="ECO:0000256" key="2">
    <source>
        <dbReference type="ARBA" id="ARBA00007935"/>
    </source>
</evidence>
<dbReference type="InterPro" id="IPR000522">
    <property type="entry name" value="ABC_transptr_permease_BtuC"/>
</dbReference>
<dbReference type="FunFam" id="1.10.3470.10:FF:000001">
    <property type="entry name" value="Vitamin B12 ABC transporter permease BtuC"/>
    <property type="match status" value="1"/>
</dbReference>
<dbReference type="SUPFAM" id="SSF81345">
    <property type="entry name" value="ABC transporter involved in vitamin B12 uptake, BtuC"/>
    <property type="match status" value="1"/>
</dbReference>
<dbReference type="Gene3D" id="1.10.3470.10">
    <property type="entry name" value="ABC transporter involved in vitamin B12 uptake, BtuC"/>
    <property type="match status" value="1"/>
</dbReference>
<accession>X1DW20</accession>
<gene>
    <name evidence="9" type="ORF">S01H4_02078</name>
    <name evidence="10" type="ORF">S03H2_02428</name>
</gene>
<evidence type="ECO:0000256" key="6">
    <source>
        <dbReference type="ARBA" id="ARBA00022989"/>
    </source>
</evidence>
<comment type="caution">
    <text evidence="10">The sequence shown here is derived from an EMBL/GenBank/DDBJ whole genome shotgun (WGS) entry which is preliminary data.</text>
</comment>
<dbReference type="PANTHER" id="PTHR30472:SF25">
    <property type="entry name" value="ABC TRANSPORTER PERMEASE PROTEIN MJ0876-RELATED"/>
    <property type="match status" value="1"/>
</dbReference>
<evidence type="ECO:0000256" key="4">
    <source>
        <dbReference type="ARBA" id="ARBA00022475"/>
    </source>
</evidence>
<evidence type="ECO:0000256" key="1">
    <source>
        <dbReference type="ARBA" id="ARBA00004651"/>
    </source>
</evidence>
<feature type="transmembrane region" description="Helical" evidence="8">
    <location>
        <begin position="104"/>
        <end position="124"/>
    </location>
</feature>
<dbReference type="GO" id="GO:0033214">
    <property type="term" value="P:siderophore-iron import into cell"/>
    <property type="evidence" value="ECO:0007669"/>
    <property type="project" value="TreeGrafter"/>
</dbReference>
<dbReference type="InterPro" id="IPR037294">
    <property type="entry name" value="ABC_BtuC-like"/>
</dbReference>
<comment type="subcellular location">
    <subcellularLocation>
        <location evidence="1">Cell membrane</location>
        <topology evidence="1">Multi-pass membrane protein</topology>
    </subcellularLocation>
</comment>
<feature type="transmembrane region" description="Helical" evidence="8">
    <location>
        <begin position="12"/>
        <end position="35"/>
    </location>
</feature>
<evidence type="ECO:0000256" key="7">
    <source>
        <dbReference type="ARBA" id="ARBA00023136"/>
    </source>
</evidence>
<evidence type="ECO:0000313" key="10">
    <source>
        <dbReference type="EMBL" id="GAH25231.1"/>
    </source>
</evidence>
<organism evidence="10">
    <name type="scientific">marine sediment metagenome</name>
    <dbReference type="NCBI Taxonomy" id="412755"/>
    <lineage>
        <taxon>unclassified sequences</taxon>
        <taxon>metagenomes</taxon>
        <taxon>ecological metagenomes</taxon>
    </lineage>
</organism>
<feature type="transmembrane region" description="Helical" evidence="8">
    <location>
        <begin position="322"/>
        <end position="340"/>
    </location>
</feature>
<protein>
    <submittedName>
        <fullName evidence="10">Uncharacterized protein</fullName>
    </submittedName>
</protein>
<keyword evidence="5 8" id="KW-0812">Transmembrane</keyword>
<feature type="transmembrane region" description="Helical" evidence="8">
    <location>
        <begin position="253"/>
        <end position="278"/>
    </location>
</feature>
<dbReference type="EMBL" id="BART01000428">
    <property type="protein sequence ID" value="GAG72224.1"/>
    <property type="molecule type" value="Genomic_DNA"/>
</dbReference>
<name>X1DW20_9ZZZZ</name>
<evidence type="ECO:0000256" key="8">
    <source>
        <dbReference type="SAM" id="Phobius"/>
    </source>
</evidence>
<feature type="transmembrane region" description="Helical" evidence="8">
    <location>
        <begin position="206"/>
        <end position="227"/>
    </location>
</feature>
<dbReference type="PANTHER" id="PTHR30472">
    <property type="entry name" value="FERRIC ENTEROBACTIN TRANSPORT SYSTEM PERMEASE PROTEIN"/>
    <property type="match status" value="1"/>
</dbReference>
<evidence type="ECO:0000256" key="5">
    <source>
        <dbReference type="ARBA" id="ARBA00022692"/>
    </source>
</evidence>
<dbReference type="EMBL" id="BARU01000810">
    <property type="protein sequence ID" value="GAH25231.1"/>
    <property type="molecule type" value="Genomic_DNA"/>
</dbReference>
<feature type="transmembrane region" description="Helical" evidence="8">
    <location>
        <begin position="131"/>
        <end position="152"/>
    </location>
</feature>
<reference evidence="10" key="1">
    <citation type="journal article" date="2014" name="Front. Microbiol.">
        <title>High frequency of phylogenetically diverse reductive dehalogenase-homologous genes in deep subseafloor sedimentary metagenomes.</title>
        <authorList>
            <person name="Kawai M."/>
            <person name="Futagami T."/>
            <person name="Toyoda A."/>
            <person name="Takaki Y."/>
            <person name="Nishi S."/>
            <person name="Hori S."/>
            <person name="Arai W."/>
            <person name="Tsubouchi T."/>
            <person name="Morono Y."/>
            <person name="Uchiyama I."/>
            <person name="Ito T."/>
            <person name="Fujiyama A."/>
            <person name="Inagaki F."/>
            <person name="Takami H."/>
        </authorList>
    </citation>
    <scope>NUCLEOTIDE SEQUENCE</scope>
    <source>
        <strain evidence="10">Expedition CK06-06</strain>
    </source>
</reference>
<evidence type="ECO:0000313" key="9">
    <source>
        <dbReference type="EMBL" id="GAG72224.1"/>
    </source>
</evidence>
<comment type="similarity">
    <text evidence="2">Belongs to the binding-protein-dependent transport system permease family. FecCD subfamily.</text>
</comment>
<keyword evidence="4" id="KW-1003">Cell membrane</keyword>
<sequence>MKKKKKLLKYTIFLILFLTAAIFIATCVGSANISIREILSILIKKIPYFGSRIKTFQTVSPKNEIIITQIRLPRIISSIIVGFVLAAAGVIYQGIFRNPMADPYIIGVSSGASLGATIAFFLGLGTGLLGISAVSIMAFIGAIIAVLAVYQLAKLGERVPISNLILAGIAIGALINSIVYFLLIAKTDDMQKIIFWMLGGFTTANWDKIGVLLTPIFLTFFTAFFFLRELNILTLGDTRATQLGVNVERLKRILLIIASLLAALGVAIGGLIGFIGLITPHILRLIVGSDNRILYPTSALAGSIILLFSDTIARTITSPREIPVGIITAAIGAPFFIYLMKRKGREVFK</sequence>
<feature type="transmembrane region" description="Helical" evidence="8">
    <location>
        <begin position="72"/>
        <end position="92"/>
    </location>
</feature>
<keyword evidence="6 8" id="KW-1133">Transmembrane helix</keyword>
<dbReference type="CDD" id="cd06550">
    <property type="entry name" value="TM_ABC_iron-siderophores_like"/>
    <property type="match status" value="1"/>
</dbReference>
<dbReference type="GO" id="GO:0022857">
    <property type="term" value="F:transmembrane transporter activity"/>
    <property type="evidence" value="ECO:0007669"/>
    <property type="project" value="InterPro"/>
</dbReference>
<keyword evidence="3" id="KW-0813">Transport</keyword>
<dbReference type="AlphaFoldDB" id="X1DW20"/>
<feature type="transmembrane region" description="Helical" evidence="8">
    <location>
        <begin position="164"/>
        <end position="185"/>
    </location>
</feature>
<evidence type="ECO:0000256" key="3">
    <source>
        <dbReference type="ARBA" id="ARBA00022448"/>
    </source>
</evidence>
<keyword evidence="7 8" id="KW-0472">Membrane</keyword>